<name>A0A2H6N797_9SAUR</name>
<accession>A0A2H6N797</accession>
<evidence type="ECO:0000313" key="1">
    <source>
        <dbReference type="EMBL" id="LAA26196.1"/>
    </source>
</evidence>
<dbReference type="AlphaFoldDB" id="A0A2H6N797"/>
<sequence>MASHSYITFTEAYLKIAQYVSGKNVLDLVAVSQKILRLAFQAQWESKWIGWNTHVGKIKLSDKECSFYFMILLSSETSVEKTKCCSLSFHFCSIPFIHLDDSVKQPGSHNKPES</sequence>
<reference evidence="1" key="2">
    <citation type="submission" date="2017-12" db="EMBL/GenBank/DDBJ databases">
        <title>Coralsnake Venomics: Analyses of Venom Gland Transcriptomes and Proteomes of Six Brazilian Taxa.</title>
        <authorList>
            <person name="Aird S.D."/>
            <person name="Jorge da Silva N."/>
            <person name="Qiu L."/>
            <person name="Villar-Briones A."/>
            <person name="Aparecida-Saddi V."/>
            <person name="Campos-Telles M.P."/>
            <person name="Grau M."/>
            <person name="Mikheyev A.S."/>
        </authorList>
    </citation>
    <scope>NUCLEOTIDE SEQUENCE</scope>
    <source>
        <tissue evidence="1">Venom_gland</tissue>
    </source>
</reference>
<organism evidence="1">
    <name type="scientific">Micrurus carvalhoi</name>
    <dbReference type="NCBI Taxonomy" id="3147026"/>
    <lineage>
        <taxon>Eukaryota</taxon>
        <taxon>Metazoa</taxon>
        <taxon>Chordata</taxon>
        <taxon>Craniata</taxon>
        <taxon>Vertebrata</taxon>
        <taxon>Euteleostomi</taxon>
        <taxon>Lepidosauria</taxon>
        <taxon>Squamata</taxon>
        <taxon>Bifurcata</taxon>
        <taxon>Unidentata</taxon>
        <taxon>Episquamata</taxon>
        <taxon>Toxicofera</taxon>
        <taxon>Serpentes</taxon>
        <taxon>Colubroidea</taxon>
        <taxon>Elapidae</taxon>
        <taxon>Elapinae</taxon>
        <taxon>Micrurus</taxon>
    </lineage>
</organism>
<reference evidence="1" key="1">
    <citation type="submission" date="2017-07" db="EMBL/GenBank/DDBJ databases">
        <authorList>
            <person name="Mikheyev A."/>
            <person name="Grau M."/>
        </authorList>
    </citation>
    <scope>NUCLEOTIDE SEQUENCE</scope>
    <source>
        <tissue evidence="1">Venom_gland</tissue>
    </source>
</reference>
<proteinExistence type="predicted"/>
<dbReference type="EMBL" id="IACI01066370">
    <property type="protein sequence ID" value="LAA26196.1"/>
    <property type="molecule type" value="Transcribed_RNA"/>
</dbReference>
<protein>
    <submittedName>
        <fullName evidence="1">Uncharacterized protein</fullName>
    </submittedName>
</protein>